<gene>
    <name evidence="9" type="ORF">DW018_00630</name>
</gene>
<reference evidence="9 10" key="1">
    <citation type="submission" date="2018-08" db="EMBL/GenBank/DDBJ databases">
        <title>A genome reference for cultivated species of the human gut microbiota.</title>
        <authorList>
            <person name="Zou Y."/>
            <person name="Xue W."/>
            <person name="Luo G."/>
        </authorList>
    </citation>
    <scope>NUCLEOTIDE SEQUENCE [LARGE SCALE GENOMIC DNA]</scope>
    <source>
        <strain evidence="9 10">AF37-4</strain>
    </source>
</reference>
<evidence type="ECO:0000256" key="1">
    <source>
        <dbReference type="ARBA" id="ARBA00003283"/>
    </source>
</evidence>
<protein>
    <recommendedName>
        <fullName evidence="11">Site-specific integrase</fullName>
    </recommendedName>
</protein>
<evidence type="ECO:0000259" key="7">
    <source>
        <dbReference type="PROSITE" id="PS51898"/>
    </source>
</evidence>
<sequence>MPRKDENIYKRKDGRWEGRYIKAHIDSRTVYGYVYGKTYKEVKKKLLFAKMHPTNIPTVDCKAVLLFSAYAKLWLSEKEATVKYSTYIKYSNLLNRYINPSIGNASVDTLGYDEITNFCSKLLHSGRKDKTGLSQKMTSDCLTVVKSIIRYAARKKCTIDSSVFEVSIKLKNKQLRVLSMQEQEALLEYLRDDPTPINVGVLISLFTGIRIGELCALQWGDISVTNRTISVSKTFDFYE</sequence>
<dbReference type="PROSITE" id="PS51900">
    <property type="entry name" value="CB"/>
    <property type="match status" value="1"/>
</dbReference>
<dbReference type="InterPro" id="IPR044068">
    <property type="entry name" value="CB"/>
</dbReference>
<dbReference type="InterPro" id="IPR002104">
    <property type="entry name" value="Integrase_catalytic"/>
</dbReference>
<dbReference type="RefSeq" id="WP_118379093.1">
    <property type="nucleotide sequence ID" value="NZ_CABJDQ010000001.1"/>
</dbReference>
<dbReference type="Gene3D" id="1.10.150.130">
    <property type="match status" value="1"/>
</dbReference>
<dbReference type="GeneID" id="300110554"/>
<evidence type="ECO:0008006" key="11">
    <source>
        <dbReference type="Google" id="ProtNLM"/>
    </source>
</evidence>
<dbReference type="GO" id="GO:0003677">
    <property type="term" value="F:DNA binding"/>
    <property type="evidence" value="ECO:0007669"/>
    <property type="project" value="UniProtKB-UniRule"/>
</dbReference>
<evidence type="ECO:0000256" key="5">
    <source>
        <dbReference type="ARBA" id="ARBA00023172"/>
    </source>
</evidence>
<dbReference type="Gene3D" id="1.10.443.10">
    <property type="entry name" value="Intergrase catalytic core"/>
    <property type="match status" value="1"/>
</dbReference>
<evidence type="ECO:0000256" key="2">
    <source>
        <dbReference type="ARBA" id="ARBA00008857"/>
    </source>
</evidence>
<proteinExistence type="inferred from homology"/>
<dbReference type="GO" id="GO:0015074">
    <property type="term" value="P:DNA integration"/>
    <property type="evidence" value="ECO:0007669"/>
    <property type="project" value="UniProtKB-KW"/>
</dbReference>
<keyword evidence="5" id="KW-0233">DNA recombination</keyword>
<dbReference type="Proteomes" id="UP000283314">
    <property type="component" value="Unassembled WGS sequence"/>
</dbReference>
<keyword evidence="4 6" id="KW-0238">DNA-binding</keyword>
<organism evidence="9 10">
    <name type="scientific">Eubacterium ventriosum</name>
    <dbReference type="NCBI Taxonomy" id="39496"/>
    <lineage>
        <taxon>Bacteria</taxon>
        <taxon>Bacillati</taxon>
        <taxon>Bacillota</taxon>
        <taxon>Clostridia</taxon>
        <taxon>Eubacteriales</taxon>
        <taxon>Eubacteriaceae</taxon>
        <taxon>Eubacterium</taxon>
    </lineage>
</organism>
<dbReference type="InterPro" id="IPR011010">
    <property type="entry name" value="DNA_brk_join_enz"/>
</dbReference>
<name>A0A415LHC6_9FIRM</name>
<dbReference type="Pfam" id="PF14659">
    <property type="entry name" value="Phage_int_SAM_3"/>
    <property type="match status" value="1"/>
</dbReference>
<evidence type="ECO:0000313" key="10">
    <source>
        <dbReference type="Proteomes" id="UP000283314"/>
    </source>
</evidence>
<dbReference type="PROSITE" id="PS51898">
    <property type="entry name" value="TYR_RECOMBINASE"/>
    <property type="match status" value="1"/>
</dbReference>
<dbReference type="SUPFAM" id="SSF56349">
    <property type="entry name" value="DNA breaking-rejoining enzymes"/>
    <property type="match status" value="1"/>
</dbReference>
<keyword evidence="3" id="KW-0229">DNA integration</keyword>
<feature type="domain" description="Tyr recombinase" evidence="7">
    <location>
        <begin position="173"/>
        <end position="239"/>
    </location>
</feature>
<dbReference type="InterPro" id="IPR010998">
    <property type="entry name" value="Integrase_recombinase_N"/>
</dbReference>
<evidence type="ECO:0000256" key="4">
    <source>
        <dbReference type="ARBA" id="ARBA00023125"/>
    </source>
</evidence>
<evidence type="ECO:0000313" key="9">
    <source>
        <dbReference type="EMBL" id="RHL47969.1"/>
    </source>
</evidence>
<evidence type="ECO:0000259" key="8">
    <source>
        <dbReference type="PROSITE" id="PS51900"/>
    </source>
</evidence>
<feature type="domain" description="Core-binding (CB)" evidence="8">
    <location>
        <begin position="65"/>
        <end position="153"/>
    </location>
</feature>
<dbReference type="InterPro" id="IPR004107">
    <property type="entry name" value="Integrase_SAM-like_N"/>
</dbReference>
<dbReference type="InterPro" id="IPR013762">
    <property type="entry name" value="Integrase-like_cat_sf"/>
</dbReference>
<dbReference type="GO" id="GO:0006310">
    <property type="term" value="P:DNA recombination"/>
    <property type="evidence" value="ECO:0007669"/>
    <property type="project" value="UniProtKB-KW"/>
</dbReference>
<evidence type="ECO:0000256" key="6">
    <source>
        <dbReference type="PROSITE-ProRule" id="PRU01248"/>
    </source>
</evidence>
<comment type="caution">
    <text evidence="9">The sequence shown here is derived from an EMBL/GenBank/DDBJ whole genome shotgun (WGS) entry which is preliminary data.</text>
</comment>
<evidence type="ECO:0000256" key="3">
    <source>
        <dbReference type="ARBA" id="ARBA00022908"/>
    </source>
</evidence>
<accession>A0A415LHC6</accession>
<comment type="function">
    <text evidence="1">Site-specific tyrosine recombinase, which acts by catalyzing the cutting and rejoining of the recombining DNA molecules.</text>
</comment>
<dbReference type="AlphaFoldDB" id="A0A415LHC6"/>
<comment type="similarity">
    <text evidence="2">Belongs to the 'phage' integrase family.</text>
</comment>
<dbReference type="EMBL" id="QROT01000001">
    <property type="protein sequence ID" value="RHL47969.1"/>
    <property type="molecule type" value="Genomic_DNA"/>
</dbReference>